<dbReference type="GO" id="GO:0005634">
    <property type="term" value="C:nucleus"/>
    <property type="evidence" value="ECO:0007669"/>
    <property type="project" value="TreeGrafter"/>
</dbReference>
<keyword evidence="1" id="KW-0539">Nucleus</keyword>
<dbReference type="PANTHER" id="PTHR31668:SF10">
    <property type="entry name" value="ZN(II)2CYS6 TRANSCRIPTION FACTOR (EUROFUNG)"/>
    <property type="match status" value="1"/>
</dbReference>
<dbReference type="InterPro" id="IPR050797">
    <property type="entry name" value="Carb_Metab_Trans_Reg"/>
</dbReference>
<dbReference type="STRING" id="105984.A0A427XLG2"/>
<dbReference type="OrthoDB" id="2123952at2759"/>
<reference evidence="4 5" key="1">
    <citation type="submission" date="2018-11" db="EMBL/GenBank/DDBJ databases">
        <title>Genome sequence of Apiotrichum porosum DSM 27194.</title>
        <authorList>
            <person name="Aliyu H."/>
            <person name="Gorte O."/>
            <person name="Ochsenreither K."/>
        </authorList>
    </citation>
    <scope>NUCLEOTIDE SEQUENCE [LARGE SCALE GENOMIC DNA]</scope>
    <source>
        <strain evidence="4 5">DSM 27194</strain>
    </source>
</reference>
<dbReference type="SMART" id="SM00906">
    <property type="entry name" value="Fungal_trans"/>
    <property type="match status" value="1"/>
</dbReference>
<dbReference type="InterPro" id="IPR007219">
    <property type="entry name" value="XnlR_reg_dom"/>
</dbReference>
<feature type="domain" description="Xylanolytic transcriptional activator regulatory" evidence="3">
    <location>
        <begin position="330"/>
        <end position="403"/>
    </location>
</feature>
<dbReference type="AlphaFoldDB" id="A0A427XLG2"/>
<gene>
    <name evidence="4" type="ORF">EHS24_009274</name>
</gene>
<dbReference type="Pfam" id="PF04082">
    <property type="entry name" value="Fungal_trans"/>
    <property type="match status" value="1"/>
</dbReference>
<dbReference type="CDD" id="cd12148">
    <property type="entry name" value="fungal_TF_MHR"/>
    <property type="match status" value="1"/>
</dbReference>
<name>A0A427XLG2_9TREE</name>
<accession>A0A427XLG2</accession>
<comment type="caution">
    <text evidence="4">The sequence shown here is derived from an EMBL/GenBank/DDBJ whole genome shotgun (WGS) entry which is preliminary data.</text>
</comment>
<dbReference type="GO" id="GO:0003677">
    <property type="term" value="F:DNA binding"/>
    <property type="evidence" value="ECO:0007669"/>
    <property type="project" value="InterPro"/>
</dbReference>
<evidence type="ECO:0000313" key="5">
    <source>
        <dbReference type="Proteomes" id="UP000279236"/>
    </source>
</evidence>
<evidence type="ECO:0000313" key="4">
    <source>
        <dbReference type="EMBL" id="RSH79622.1"/>
    </source>
</evidence>
<dbReference type="GeneID" id="39593817"/>
<protein>
    <recommendedName>
        <fullName evidence="3">Xylanolytic transcriptional activator regulatory domain-containing protein</fullName>
    </recommendedName>
</protein>
<sequence>MRGCICSRCAVFVRGAPAKTGPATAVAAPNALVTSLSAAKPRSTSPDGDARPHDVSPHRAAPSTSTGASASGSTVSAPRFSGPPISSFPIAPTVPWMGERPTFAAPLAQPSSSVVAFLDSLEDDPRRHASPHNDDDQHYSSLDLGVTEEEESHYLGSGAVAQLASVSLDARIEQRNADALPYRQVADPRYPAYFLKNPSRVYGLSNAAYVAEKGYTEVLAIIKAEDESLPDKLIQHFMNRTLPALPILNHVRLEASLRGWQGVGMFPSALLVGIFAHSAVYEPCLRRHQKRFWSILLHVLDNEYRQPRLQTLQLEIFNLAGRPIINPGGNHLGICRAVGAVQLLGLHRDSSNWKLPKWERSLRKRIWWALYVHDKWNSYTYGRPVNIEGERSNIPPLTFEDDDWGKTRPPDKVGEISCFIALCRLSVILENLLPLLLDRDGQPRPHSLDRSLLRHSAKELDTVYRDLPEDLVFSPADATSSRRPGCRSLQLTHCGIALLICRLGLEREEFTSLPHLVHGNKHALGVIDGLASLIDCLGAHDYQCYWSPWSAYQLSNAVTLLLQQSIRIHQHPVLQHERQHQAEFERHRQQSLDDTFAVLGRLVTVIQVAADRGFEVADAALPRIKSLIKSMSPIPGIDGVQALVAEPAMPAVPEFPSVDIEPTHDILALFDWLNGDMTSVF</sequence>
<feature type="compositionally biased region" description="Polar residues" evidence="2">
    <location>
        <begin position="37"/>
        <end position="46"/>
    </location>
</feature>
<keyword evidence="5" id="KW-1185">Reference proteome</keyword>
<dbReference type="EMBL" id="RSCE01000009">
    <property type="protein sequence ID" value="RSH79622.1"/>
    <property type="molecule type" value="Genomic_DNA"/>
</dbReference>
<feature type="compositionally biased region" description="Low complexity" evidence="2">
    <location>
        <begin position="60"/>
        <end position="78"/>
    </location>
</feature>
<dbReference type="Proteomes" id="UP000279236">
    <property type="component" value="Unassembled WGS sequence"/>
</dbReference>
<evidence type="ECO:0000256" key="2">
    <source>
        <dbReference type="SAM" id="MobiDB-lite"/>
    </source>
</evidence>
<organism evidence="4 5">
    <name type="scientific">Apiotrichum porosum</name>
    <dbReference type="NCBI Taxonomy" id="105984"/>
    <lineage>
        <taxon>Eukaryota</taxon>
        <taxon>Fungi</taxon>
        <taxon>Dikarya</taxon>
        <taxon>Basidiomycota</taxon>
        <taxon>Agaricomycotina</taxon>
        <taxon>Tremellomycetes</taxon>
        <taxon>Trichosporonales</taxon>
        <taxon>Trichosporonaceae</taxon>
        <taxon>Apiotrichum</taxon>
    </lineage>
</organism>
<dbReference type="GO" id="GO:0008270">
    <property type="term" value="F:zinc ion binding"/>
    <property type="evidence" value="ECO:0007669"/>
    <property type="project" value="InterPro"/>
</dbReference>
<dbReference type="PANTHER" id="PTHR31668">
    <property type="entry name" value="GLUCOSE TRANSPORT TRANSCRIPTION REGULATOR RGT1-RELATED-RELATED"/>
    <property type="match status" value="1"/>
</dbReference>
<feature type="region of interest" description="Disordered" evidence="2">
    <location>
        <begin position="37"/>
        <end position="84"/>
    </location>
</feature>
<dbReference type="GO" id="GO:0006351">
    <property type="term" value="P:DNA-templated transcription"/>
    <property type="evidence" value="ECO:0007669"/>
    <property type="project" value="InterPro"/>
</dbReference>
<dbReference type="GO" id="GO:0001080">
    <property type="term" value="P:nitrogen catabolite activation of transcription from RNA polymerase II promoter"/>
    <property type="evidence" value="ECO:0007669"/>
    <property type="project" value="TreeGrafter"/>
</dbReference>
<proteinExistence type="predicted"/>
<evidence type="ECO:0000259" key="3">
    <source>
        <dbReference type="SMART" id="SM00906"/>
    </source>
</evidence>
<evidence type="ECO:0000256" key="1">
    <source>
        <dbReference type="ARBA" id="ARBA00023242"/>
    </source>
</evidence>
<feature type="compositionally biased region" description="Basic and acidic residues" evidence="2">
    <location>
        <begin position="48"/>
        <end position="57"/>
    </location>
</feature>
<dbReference type="RefSeq" id="XP_028474731.1">
    <property type="nucleotide sequence ID" value="XM_028624563.1"/>
</dbReference>